<accession>A0A6J0MF17</accession>
<dbReference type="Gene3D" id="2.40.50.140">
    <property type="entry name" value="Nucleic acid-binding proteins"/>
    <property type="match status" value="3"/>
</dbReference>
<evidence type="ECO:0000256" key="1">
    <source>
        <dbReference type="ARBA" id="ARBA00005690"/>
    </source>
</evidence>
<evidence type="ECO:0000256" key="4">
    <source>
        <dbReference type="ARBA" id="ARBA00022833"/>
    </source>
</evidence>
<evidence type="ECO:0000256" key="6">
    <source>
        <dbReference type="SAM" id="MobiDB-lite"/>
    </source>
</evidence>
<name>A0A6J0MF17_RAPSA</name>
<keyword evidence="4" id="KW-0862">Zinc</keyword>
<dbReference type="PANTHER" id="PTHR47165:SF4">
    <property type="entry name" value="OS03G0429900 PROTEIN"/>
    <property type="match status" value="1"/>
</dbReference>
<dbReference type="GeneID" id="108842180"/>
<dbReference type="InterPro" id="IPR003871">
    <property type="entry name" value="RFA1B/D_OB_1st"/>
</dbReference>
<dbReference type="Pfam" id="PF08646">
    <property type="entry name" value="Rep_fac-A_C"/>
    <property type="match status" value="1"/>
</dbReference>
<keyword evidence="9" id="KW-1185">Reference proteome</keyword>
<evidence type="ECO:0000256" key="5">
    <source>
        <dbReference type="ARBA" id="ARBA00023125"/>
    </source>
</evidence>
<keyword evidence="2" id="KW-0479">Metal-binding</keyword>
<reference evidence="10" key="2">
    <citation type="submission" date="2025-08" db="UniProtKB">
        <authorList>
            <consortium name="RefSeq"/>
        </authorList>
    </citation>
    <scope>IDENTIFICATION</scope>
    <source>
        <tissue evidence="10">Leaf</tissue>
    </source>
</reference>
<dbReference type="CDD" id="cd04480">
    <property type="entry name" value="RPA1_DBD_A_like"/>
    <property type="match status" value="1"/>
</dbReference>
<dbReference type="Proteomes" id="UP000504610">
    <property type="component" value="Chromosome 7"/>
</dbReference>
<feature type="domain" description="Replication factor A C-terminal" evidence="8">
    <location>
        <begin position="301"/>
        <end position="424"/>
    </location>
</feature>
<protein>
    <submittedName>
        <fullName evidence="10">Uncharacterized protein LOC108842180 isoform X2</fullName>
    </submittedName>
</protein>
<dbReference type="Pfam" id="PF02721">
    <property type="entry name" value="DUF223"/>
    <property type="match status" value="1"/>
</dbReference>
<evidence type="ECO:0000313" key="10">
    <source>
        <dbReference type="RefSeq" id="XP_018470518.2"/>
    </source>
</evidence>
<dbReference type="RefSeq" id="XP_018470518.2">
    <property type="nucleotide sequence ID" value="XM_018615016.2"/>
</dbReference>
<dbReference type="SUPFAM" id="SSF50249">
    <property type="entry name" value="Nucleic acid-binding proteins"/>
    <property type="match status" value="2"/>
</dbReference>
<evidence type="ECO:0000256" key="2">
    <source>
        <dbReference type="ARBA" id="ARBA00022723"/>
    </source>
</evidence>
<feature type="domain" description="Replication protein A 70 kDa DNA-binding subunit B/D first OB fold" evidence="7">
    <location>
        <begin position="34"/>
        <end position="122"/>
    </location>
</feature>
<dbReference type="InterPro" id="IPR047192">
    <property type="entry name" value="Euk_RPA1_DBD_C"/>
</dbReference>
<organism evidence="9 10">
    <name type="scientific">Raphanus sativus</name>
    <name type="common">Radish</name>
    <name type="synonym">Raphanus raphanistrum var. sativus</name>
    <dbReference type="NCBI Taxonomy" id="3726"/>
    <lineage>
        <taxon>Eukaryota</taxon>
        <taxon>Viridiplantae</taxon>
        <taxon>Streptophyta</taxon>
        <taxon>Embryophyta</taxon>
        <taxon>Tracheophyta</taxon>
        <taxon>Spermatophyta</taxon>
        <taxon>Magnoliopsida</taxon>
        <taxon>eudicotyledons</taxon>
        <taxon>Gunneridae</taxon>
        <taxon>Pentapetalae</taxon>
        <taxon>rosids</taxon>
        <taxon>malvids</taxon>
        <taxon>Brassicales</taxon>
        <taxon>Brassicaceae</taxon>
        <taxon>Brassiceae</taxon>
        <taxon>Raphanus</taxon>
    </lineage>
</organism>
<dbReference type="GO" id="GO:0008270">
    <property type="term" value="F:zinc ion binding"/>
    <property type="evidence" value="ECO:0007669"/>
    <property type="project" value="UniProtKB-KW"/>
</dbReference>
<sequence length="487" mass="53107">MSSAAVPNMPSAAAVVVAPTSFDDLRLGRSGQFVVGRLLRFWDSRNIKKQGEFMGITLLFLDAQNSVIHGFIPAARSGHYRPGLRSGSIVKVSSFEVARCTNMYKITDSPFVIRFLPQTTIDEVLVDAPVINLQKFMLRKFEHLQALANTNLELPDVVGMISSVQGSDLSDTRVTTRVVVRFVVEPNVEVYLSLWDDAAATFRGLISSGEGTKSVMVVTTVNPKIFGGNLYLNSTPATKFYFDLNLPAIAQFTAGLSGPVGEAFPCIDTKERIKKKENVSIGDLTKFISNSDEQTQEAEFICKARVLEVLQHNGWSFVSCTGCSRKLDQSGTSLRCNRCVNANVTGVIKYRVELSVDDGNDNATFVVFNREMLKLTNKDAATLTVEEMNGGGGEQLPQCLQDLGGKEFVFHIRVTPFNFTPNHRTFTVCGISDHIEPETFNTKEASIVGGKSGEASASGSTLVEGGGYEANPTGGEVKEGSRKRPRE</sequence>
<gene>
    <name evidence="10" type="primary">LOC108842180</name>
</gene>
<evidence type="ECO:0000313" key="9">
    <source>
        <dbReference type="Proteomes" id="UP000504610"/>
    </source>
</evidence>
<reference evidence="9" key="1">
    <citation type="journal article" date="2019" name="Database">
        <title>The radish genome database (RadishGD): an integrated information resource for radish genomics.</title>
        <authorList>
            <person name="Yu H.J."/>
            <person name="Baek S."/>
            <person name="Lee Y.J."/>
            <person name="Cho A."/>
            <person name="Mun J.H."/>
        </authorList>
    </citation>
    <scope>NUCLEOTIDE SEQUENCE [LARGE SCALE GENOMIC DNA]</scope>
    <source>
        <strain evidence="9">cv. WK10039</strain>
    </source>
</reference>
<dbReference type="PANTHER" id="PTHR47165">
    <property type="entry name" value="OS03G0429900 PROTEIN"/>
    <property type="match status" value="1"/>
</dbReference>
<keyword evidence="3" id="KW-0863">Zinc-finger</keyword>
<evidence type="ECO:0000259" key="7">
    <source>
        <dbReference type="Pfam" id="PF02721"/>
    </source>
</evidence>
<evidence type="ECO:0000259" key="8">
    <source>
        <dbReference type="Pfam" id="PF08646"/>
    </source>
</evidence>
<dbReference type="AlphaFoldDB" id="A0A6J0MF17"/>
<dbReference type="CDD" id="cd04476">
    <property type="entry name" value="RPA1_DBD_C"/>
    <property type="match status" value="1"/>
</dbReference>
<keyword evidence="5" id="KW-0238">DNA-binding</keyword>
<comment type="similarity">
    <text evidence="1">Belongs to the replication factor A protein 1 family.</text>
</comment>
<evidence type="ECO:0000256" key="3">
    <source>
        <dbReference type="ARBA" id="ARBA00022771"/>
    </source>
</evidence>
<dbReference type="InterPro" id="IPR012340">
    <property type="entry name" value="NA-bd_OB-fold"/>
</dbReference>
<dbReference type="GO" id="GO:0003677">
    <property type="term" value="F:DNA binding"/>
    <property type="evidence" value="ECO:0007669"/>
    <property type="project" value="UniProtKB-KW"/>
</dbReference>
<dbReference type="OrthoDB" id="1045246at2759"/>
<feature type="compositionally biased region" description="Basic and acidic residues" evidence="6">
    <location>
        <begin position="476"/>
        <end position="487"/>
    </location>
</feature>
<feature type="region of interest" description="Disordered" evidence="6">
    <location>
        <begin position="445"/>
        <end position="487"/>
    </location>
</feature>
<dbReference type="InterPro" id="IPR013955">
    <property type="entry name" value="Rep_factor-A_C"/>
</dbReference>
<proteinExistence type="inferred from homology"/>